<feature type="transmembrane region" description="Helical" evidence="1">
    <location>
        <begin position="95"/>
        <end position="117"/>
    </location>
</feature>
<keyword evidence="1" id="KW-1133">Transmembrane helix</keyword>
<feature type="transmembrane region" description="Helical" evidence="1">
    <location>
        <begin position="325"/>
        <end position="345"/>
    </location>
</feature>
<feature type="transmembrane region" description="Helical" evidence="1">
    <location>
        <begin position="181"/>
        <end position="202"/>
    </location>
</feature>
<feature type="transmembrane region" description="Helical" evidence="1">
    <location>
        <begin position="380"/>
        <end position="401"/>
    </location>
</feature>
<proteinExistence type="predicted"/>
<gene>
    <name evidence="2" type="ORF">RSO01_37300</name>
</gene>
<organism evidence="2 3">
    <name type="scientific">Reyranella soli</name>
    <dbReference type="NCBI Taxonomy" id="1230389"/>
    <lineage>
        <taxon>Bacteria</taxon>
        <taxon>Pseudomonadati</taxon>
        <taxon>Pseudomonadota</taxon>
        <taxon>Alphaproteobacteria</taxon>
        <taxon>Hyphomicrobiales</taxon>
        <taxon>Reyranellaceae</taxon>
        <taxon>Reyranella</taxon>
    </lineage>
</organism>
<feature type="transmembrane region" description="Helical" evidence="1">
    <location>
        <begin position="153"/>
        <end position="169"/>
    </location>
</feature>
<feature type="transmembrane region" description="Helical" evidence="1">
    <location>
        <begin position="357"/>
        <end position="374"/>
    </location>
</feature>
<comment type="caution">
    <text evidence="2">The sequence shown here is derived from an EMBL/GenBank/DDBJ whole genome shotgun (WGS) entry which is preliminary data.</text>
</comment>
<dbReference type="EMBL" id="BKAJ01000066">
    <property type="protein sequence ID" value="GEP56564.1"/>
    <property type="molecule type" value="Genomic_DNA"/>
</dbReference>
<keyword evidence="1" id="KW-0812">Transmembrane</keyword>
<accession>A0A512NCB1</accession>
<keyword evidence="3" id="KW-1185">Reference proteome</keyword>
<evidence type="ECO:0000313" key="3">
    <source>
        <dbReference type="Proteomes" id="UP000321058"/>
    </source>
</evidence>
<keyword evidence="1" id="KW-0472">Membrane</keyword>
<dbReference type="OrthoDB" id="796333at2"/>
<dbReference type="Proteomes" id="UP000321058">
    <property type="component" value="Unassembled WGS sequence"/>
</dbReference>
<feature type="transmembrane region" description="Helical" evidence="1">
    <location>
        <begin position="223"/>
        <end position="241"/>
    </location>
</feature>
<dbReference type="AlphaFoldDB" id="A0A512NCB1"/>
<evidence type="ECO:0008006" key="4">
    <source>
        <dbReference type="Google" id="ProtNLM"/>
    </source>
</evidence>
<evidence type="ECO:0000313" key="2">
    <source>
        <dbReference type="EMBL" id="GEP56564.1"/>
    </source>
</evidence>
<evidence type="ECO:0000256" key="1">
    <source>
        <dbReference type="SAM" id="Phobius"/>
    </source>
</evidence>
<protein>
    <recommendedName>
        <fullName evidence="4">Glycosyltransferase RgtA/B/C/D-like domain-containing protein</fullName>
    </recommendedName>
</protein>
<sequence>MRPIAFLRWPALLMTAIAIVTSAYIVASAAIRPAMYSDSGWGFAAWDTRSRTSAFNHAAGLDSSDIAREAEGFMTMWSPGQHVLPGLIEEAGVSLGAALVAVSAVFSILGLAGWFSLYRSFGFPLRTAMVALAIIACSRFFNLPFSTYNGGEVLQFGVAPWFLLLVWALRDLRWFAVPPLIAGAAVLVFMKLTGIVIAGAAVGFAMVSHDRPWRHWRDTARKLLVGGVTVGLMGVLFYVAWYRRGATAATIVGVPHPHGLLFYVALTLSSTWSAALSLGDLANYIFLNPARPILRSVETIFYVFLPFSLATFGFIYLSLRKDHGEYLRFAFLFAATMVVFLTLNLSAGMSITLDERHLRIASLLLLVGGVHAVLECRSRILQGVFAAIAALSMVYGLSSFVQRMQHNLQDPLGARGVRVANATPQLLDFIRKIDVSGPDARRTLIFMPSPELILEVKNARSWSNHADFESIDDLRKQIRRGRVDRLYVIVQRKLLDNGKADAILRSFVDYPIDGWTRIPLGDFVCFYQVSS</sequence>
<feature type="transmembrane region" description="Helical" evidence="1">
    <location>
        <begin position="261"/>
        <end position="287"/>
    </location>
</feature>
<feature type="transmembrane region" description="Helical" evidence="1">
    <location>
        <begin position="6"/>
        <end position="27"/>
    </location>
</feature>
<name>A0A512NCB1_9HYPH</name>
<feature type="transmembrane region" description="Helical" evidence="1">
    <location>
        <begin position="299"/>
        <end position="319"/>
    </location>
</feature>
<reference evidence="2 3" key="1">
    <citation type="submission" date="2019-07" db="EMBL/GenBank/DDBJ databases">
        <title>Whole genome shotgun sequence of Reyranella soli NBRC 108950.</title>
        <authorList>
            <person name="Hosoyama A."/>
            <person name="Uohara A."/>
            <person name="Ohji S."/>
            <person name="Ichikawa N."/>
        </authorList>
    </citation>
    <scope>NUCLEOTIDE SEQUENCE [LARGE SCALE GENOMIC DNA]</scope>
    <source>
        <strain evidence="2 3">NBRC 108950</strain>
    </source>
</reference>